<dbReference type="Proteomes" id="UP001595722">
    <property type="component" value="Unassembled WGS sequence"/>
</dbReference>
<sequence length="127" mass="14612">MTFRSFFTVCRQWLQQRSVTPRPPREWRFQAADGYAWLTCGEQCCWKIRLADVRAVAIITTDQGPWQDDLFWRFTVAERSVEVPASVTGYDMLPALLNEHFPDSDMSQLVVAMGSTENACFPLWAAD</sequence>
<evidence type="ECO:0000313" key="2">
    <source>
        <dbReference type="Proteomes" id="UP001595722"/>
    </source>
</evidence>
<dbReference type="RefSeq" id="WP_376867440.1">
    <property type="nucleotide sequence ID" value="NZ_JBHRYB010000013.1"/>
</dbReference>
<evidence type="ECO:0000313" key="1">
    <source>
        <dbReference type="EMBL" id="MFC3681185.1"/>
    </source>
</evidence>
<organism evidence="1 2">
    <name type="scientific">Bacterioplanoides pacificum</name>
    <dbReference type="NCBI Taxonomy" id="1171596"/>
    <lineage>
        <taxon>Bacteria</taxon>
        <taxon>Pseudomonadati</taxon>
        <taxon>Pseudomonadota</taxon>
        <taxon>Gammaproteobacteria</taxon>
        <taxon>Oceanospirillales</taxon>
        <taxon>Oceanospirillaceae</taxon>
        <taxon>Bacterioplanoides</taxon>
    </lineage>
</organism>
<accession>A0ABV7VUG1</accession>
<name>A0ABV7VUG1_9GAMM</name>
<protein>
    <submittedName>
        <fullName evidence="1">Uncharacterized protein</fullName>
    </submittedName>
</protein>
<proteinExistence type="predicted"/>
<gene>
    <name evidence="1" type="ORF">ACFOMG_13855</name>
</gene>
<comment type="caution">
    <text evidence="1">The sequence shown here is derived from an EMBL/GenBank/DDBJ whole genome shotgun (WGS) entry which is preliminary data.</text>
</comment>
<keyword evidence="2" id="KW-1185">Reference proteome</keyword>
<reference evidence="2" key="1">
    <citation type="journal article" date="2019" name="Int. J. Syst. Evol. Microbiol.">
        <title>The Global Catalogue of Microorganisms (GCM) 10K type strain sequencing project: providing services to taxonomists for standard genome sequencing and annotation.</title>
        <authorList>
            <consortium name="The Broad Institute Genomics Platform"/>
            <consortium name="The Broad Institute Genome Sequencing Center for Infectious Disease"/>
            <person name="Wu L."/>
            <person name="Ma J."/>
        </authorList>
    </citation>
    <scope>NUCLEOTIDE SEQUENCE [LARGE SCALE GENOMIC DNA]</scope>
    <source>
        <strain evidence="2">KCTC 42424</strain>
    </source>
</reference>
<dbReference type="EMBL" id="JBHRYB010000013">
    <property type="protein sequence ID" value="MFC3681185.1"/>
    <property type="molecule type" value="Genomic_DNA"/>
</dbReference>